<dbReference type="InterPro" id="IPR001128">
    <property type="entry name" value="Cyt_P450"/>
</dbReference>
<evidence type="ECO:0000256" key="3">
    <source>
        <dbReference type="ARBA" id="ARBA00004913"/>
    </source>
</evidence>
<evidence type="ECO:0008006" key="15">
    <source>
        <dbReference type="Google" id="ProtNLM"/>
    </source>
</evidence>
<evidence type="ECO:0000256" key="4">
    <source>
        <dbReference type="ARBA" id="ARBA00022617"/>
    </source>
</evidence>
<evidence type="ECO:0000256" key="6">
    <source>
        <dbReference type="ARBA" id="ARBA00022723"/>
    </source>
</evidence>
<dbReference type="PRINTS" id="PR00463">
    <property type="entry name" value="EP450I"/>
</dbReference>
<dbReference type="Pfam" id="PF00067">
    <property type="entry name" value="p450"/>
    <property type="match status" value="1"/>
</dbReference>
<dbReference type="Proteomes" id="UP001202328">
    <property type="component" value="Unassembled WGS sequence"/>
</dbReference>
<evidence type="ECO:0000256" key="9">
    <source>
        <dbReference type="ARBA" id="ARBA00023004"/>
    </source>
</evidence>
<dbReference type="GO" id="GO:0016020">
    <property type="term" value="C:membrane"/>
    <property type="evidence" value="ECO:0007669"/>
    <property type="project" value="UniProtKB-SubCell"/>
</dbReference>
<dbReference type="PRINTS" id="PR00385">
    <property type="entry name" value="P450"/>
</dbReference>
<reference evidence="13" key="1">
    <citation type="submission" date="2022-04" db="EMBL/GenBank/DDBJ databases">
        <title>A functionally conserved STORR gene fusion in Papaver species that diverged 16.8 million years ago.</title>
        <authorList>
            <person name="Catania T."/>
        </authorList>
    </citation>
    <scope>NUCLEOTIDE SEQUENCE</scope>
    <source>
        <strain evidence="13">S-188037</strain>
    </source>
</reference>
<keyword evidence="4 11" id="KW-0349">Heme</keyword>
<keyword evidence="10 12" id="KW-0472">Membrane</keyword>
<evidence type="ECO:0000256" key="8">
    <source>
        <dbReference type="ARBA" id="ARBA00023002"/>
    </source>
</evidence>
<dbReference type="PANTHER" id="PTHR47947:SF26">
    <property type="entry name" value="CYTOCHROME P450"/>
    <property type="match status" value="1"/>
</dbReference>
<feature type="binding site" description="axial binding residue" evidence="11">
    <location>
        <position position="473"/>
    </location>
    <ligand>
        <name>heme</name>
        <dbReference type="ChEBI" id="CHEBI:30413"/>
    </ligand>
    <ligandPart>
        <name>Fe</name>
        <dbReference type="ChEBI" id="CHEBI:18248"/>
    </ligandPart>
</feature>
<dbReference type="FunFam" id="1.10.630.10:FF:000026">
    <property type="entry name" value="Cytochrome P450 82C4"/>
    <property type="match status" value="1"/>
</dbReference>
<dbReference type="InterPro" id="IPR036396">
    <property type="entry name" value="Cyt_P450_sf"/>
</dbReference>
<dbReference type="AlphaFoldDB" id="A0AAD4S8U8"/>
<proteinExistence type="predicted"/>
<dbReference type="InterPro" id="IPR050651">
    <property type="entry name" value="Plant_Cytochrome_P450_Monoox"/>
</dbReference>
<comment type="pathway">
    <text evidence="3">Alkaloid biosynthesis.</text>
</comment>
<dbReference type="GO" id="GO:0005506">
    <property type="term" value="F:iron ion binding"/>
    <property type="evidence" value="ECO:0007669"/>
    <property type="project" value="InterPro"/>
</dbReference>
<name>A0AAD4S8U8_9MAGN</name>
<feature type="transmembrane region" description="Helical" evidence="12">
    <location>
        <begin position="12"/>
        <end position="32"/>
    </location>
</feature>
<dbReference type="InterPro" id="IPR002401">
    <property type="entry name" value="Cyt_P450_E_grp-I"/>
</dbReference>
<protein>
    <recommendedName>
        <fullName evidence="15">Cytochrome P450</fullName>
    </recommendedName>
</protein>
<evidence type="ECO:0000256" key="2">
    <source>
        <dbReference type="ARBA" id="ARBA00004167"/>
    </source>
</evidence>
<keyword evidence="7 12" id="KW-1133">Transmembrane helix</keyword>
<evidence type="ECO:0000256" key="10">
    <source>
        <dbReference type="ARBA" id="ARBA00023136"/>
    </source>
</evidence>
<dbReference type="Gene3D" id="1.10.630.10">
    <property type="entry name" value="Cytochrome P450"/>
    <property type="match status" value="1"/>
</dbReference>
<evidence type="ECO:0000256" key="1">
    <source>
        <dbReference type="ARBA" id="ARBA00001971"/>
    </source>
</evidence>
<evidence type="ECO:0000256" key="7">
    <source>
        <dbReference type="ARBA" id="ARBA00022989"/>
    </source>
</evidence>
<keyword evidence="8" id="KW-0560">Oxidoreductase</keyword>
<keyword evidence="5 12" id="KW-0812">Transmembrane</keyword>
<sequence length="535" mass="60387">MHSFDTLFNYQFSATNMVISLFAFALYYLLVWRPNTKSSLKMKNQAPEPAGSLPFIGHLHLMDRSNPHHIALGAMADKYGPVFTVRIGVHRALVVSSWEGAKECFTTNDKIFISRPHQTIGKYIGYDDAMLSFNSDGQYWTEIRRIMKTELLSNNRLAVVRKVWESEISTSIKELYDANWGGDRTKGAQRAPVLVEMRQWIGDLTLNMSSRMIAGKRCFGDATDGEAEKCQKGLRGFVKAMGLITLGDIIPFLRSLDLDGQEQEMKSVGKDLDRILSGWLEEHKMKRSRSSLTDDQKDWMDLMLSAVEKNSKLQGYSDADTINKATCLGLLQGGGVWTMFAVLWAIGCLVNNPQVLKKAQDELDNHVGKERLVEEYDIKDLTYIRAMVKEVMRLYAVSMRLFESTEDCTVAGYNVPAGTLLIVNAWKIQRDPRVWSDPLEFRPERFLTSPHKDMNFSGQHFEFAPLGSGRRSCPGTSLGLQMVDMIIARLVHGFEFKPPSNAPVDMTEAVGFANMVKATPLEVLLTPRLPKELYV</sequence>
<comment type="caution">
    <text evidence="13">The sequence shown here is derived from an EMBL/GenBank/DDBJ whole genome shotgun (WGS) entry which is preliminary data.</text>
</comment>
<keyword evidence="9 11" id="KW-0408">Iron</keyword>
<organism evidence="13 14">
    <name type="scientific">Papaver atlanticum</name>
    <dbReference type="NCBI Taxonomy" id="357466"/>
    <lineage>
        <taxon>Eukaryota</taxon>
        <taxon>Viridiplantae</taxon>
        <taxon>Streptophyta</taxon>
        <taxon>Embryophyta</taxon>
        <taxon>Tracheophyta</taxon>
        <taxon>Spermatophyta</taxon>
        <taxon>Magnoliopsida</taxon>
        <taxon>Ranunculales</taxon>
        <taxon>Papaveraceae</taxon>
        <taxon>Papaveroideae</taxon>
        <taxon>Papaver</taxon>
    </lineage>
</organism>
<keyword evidence="6 11" id="KW-0479">Metal-binding</keyword>
<evidence type="ECO:0000256" key="12">
    <source>
        <dbReference type="SAM" id="Phobius"/>
    </source>
</evidence>
<dbReference type="EMBL" id="JAJJMB010012606">
    <property type="protein sequence ID" value="KAI3875407.1"/>
    <property type="molecule type" value="Genomic_DNA"/>
</dbReference>
<dbReference type="GO" id="GO:0004497">
    <property type="term" value="F:monooxygenase activity"/>
    <property type="evidence" value="ECO:0007669"/>
    <property type="project" value="InterPro"/>
</dbReference>
<dbReference type="GO" id="GO:0016705">
    <property type="term" value="F:oxidoreductase activity, acting on paired donors, with incorporation or reduction of molecular oxygen"/>
    <property type="evidence" value="ECO:0007669"/>
    <property type="project" value="InterPro"/>
</dbReference>
<accession>A0AAD4S8U8</accession>
<evidence type="ECO:0000313" key="13">
    <source>
        <dbReference type="EMBL" id="KAI3875407.1"/>
    </source>
</evidence>
<keyword evidence="14" id="KW-1185">Reference proteome</keyword>
<dbReference type="GO" id="GO:0020037">
    <property type="term" value="F:heme binding"/>
    <property type="evidence" value="ECO:0007669"/>
    <property type="project" value="InterPro"/>
</dbReference>
<dbReference type="SUPFAM" id="SSF48264">
    <property type="entry name" value="Cytochrome P450"/>
    <property type="match status" value="1"/>
</dbReference>
<evidence type="ECO:0000256" key="11">
    <source>
        <dbReference type="PIRSR" id="PIRSR602401-1"/>
    </source>
</evidence>
<gene>
    <name evidence="13" type="ORF">MKW98_000084</name>
</gene>
<dbReference type="GO" id="GO:0033075">
    <property type="term" value="P:isoquinoline alkaloid biosynthetic process"/>
    <property type="evidence" value="ECO:0007669"/>
    <property type="project" value="UniProtKB-ARBA"/>
</dbReference>
<dbReference type="PANTHER" id="PTHR47947">
    <property type="entry name" value="CYTOCHROME P450 82C3-RELATED"/>
    <property type="match status" value="1"/>
</dbReference>
<evidence type="ECO:0000256" key="5">
    <source>
        <dbReference type="ARBA" id="ARBA00022692"/>
    </source>
</evidence>
<evidence type="ECO:0000313" key="14">
    <source>
        <dbReference type="Proteomes" id="UP001202328"/>
    </source>
</evidence>
<comment type="cofactor">
    <cofactor evidence="1 11">
        <name>heme</name>
        <dbReference type="ChEBI" id="CHEBI:30413"/>
    </cofactor>
</comment>
<comment type="subcellular location">
    <subcellularLocation>
        <location evidence="2">Membrane</location>
        <topology evidence="2">Single-pass membrane protein</topology>
    </subcellularLocation>
</comment>